<dbReference type="InterPro" id="IPR015915">
    <property type="entry name" value="Kelch-typ_b-propeller"/>
</dbReference>
<feature type="region of interest" description="Disordered" evidence="3">
    <location>
        <begin position="36"/>
        <end position="57"/>
    </location>
</feature>
<dbReference type="InterPro" id="IPR003410">
    <property type="entry name" value="HYR_dom"/>
</dbReference>
<reference evidence="5" key="1">
    <citation type="submission" date="2013-05" db="EMBL/GenBank/DDBJ databases">
        <title>Genome assembly of Cystobacter fuscus DSM 2262.</title>
        <authorList>
            <person name="Sharma G."/>
            <person name="Khatri I."/>
            <person name="Kaur C."/>
            <person name="Mayilraj S."/>
            <person name="Subramanian S."/>
        </authorList>
    </citation>
    <scope>NUCLEOTIDE SEQUENCE [LARGE SCALE GENOMIC DNA]</scope>
    <source>
        <strain evidence="5">DSM 2262</strain>
    </source>
</reference>
<evidence type="ECO:0000256" key="3">
    <source>
        <dbReference type="SAM" id="MobiDB-lite"/>
    </source>
</evidence>
<keyword evidence="1" id="KW-0880">Kelch repeat</keyword>
<dbReference type="InterPro" id="IPR032179">
    <property type="entry name" value="Cry22Aa_Ig-like"/>
</dbReference>
<evidence type="ECO:0000256" key="2">
    <source>
        <dbReference type="ARBA" id="ARBA00022737"/>
    </source>
</evidence>
<dbReference type="Pfam" id="PF16403">
    <property type="entry name" value="Bact_surface_Ig-like"/>
    <property type="match status" value="1"/>
</dbReference>
<dbReference type="PANTHER" id="PTHR46344">
    <property type="entry name" value="OS02G0202900 PROTEIN"/>
    <property type="match status" value="1"/>
</dbReference>
<dbReference type="Pfam" id="PF02494">
    <property type="entry name" value="HYR"/>
    <property type="match status" value="1"/>
</dbReference>
<proteinExistence type="predicted"/>
<dbReference type="Gene3D" id="2.120.10.80">
    <property type="entry name" value="Kelch-type beta propeller"/>
    <property type="match status" value="2"/>
</dbReference>
<keyword evidence="6" id="KW-1185">Reference proteome</keyword>
<comment type="caution">
    <text evidence="5">The sequence shown here is derived from an EMBL/GenBank/DDBJ whole genome shotgun (WGS) entry which is preliminary data.</text>
</comment>
<protein>
    <recommendedName>
        <fullName evidence="4">HYR domain-containing protein</fullName>
    </recommendedName>
</protein>
<feature type="domain" description="HYR" evidence="4">
    <location>
        <begin position="444"/>
        <end position="521"/>
    </location>
</feature>
<dbReference type="SMART" id="SM00612">
    <property type="entry name" value="Kelch"/>
    <property type="match status" value="6"/>
</dbReference>
<dbReference type="SUPFAM" id="SSF117281">
    <property type="entry name" value="Kelch motif"/>
    <property type="match status" value="1"/>
</dbReference>
<dbReference type="AlphaFoldDB" id="S9P2Z5"/>
<dbReference type="Gene3D" id="2.130.10.80">
    <property type="entry name" value="Galactose oxidase/kelch, beta-propeller"/>
    <property type="match status" value="2"/>
</dbReference>
<evidence type="ECO:0000313" key="6">
    <source>
        <dbReference type="Proteomes" id="UP000011682"/>
    </source>
</evidence>
<dbReference type="Pfam" id="PF24681">
    <property type="entry name" value="Kelch_KLHDC2_KLHL20_DRC7"/>
    <property type="match status" value="1"/>
</dbReference>
<gene>
    <name evidence="5" type="ORF">D187_003555</name>
</gene>
<dbReference type="InterPro" id="IPR037293">
    <property type="entry name" value="Gal_Oxidase_central_sf"/>
</dbReference>
<dbReference type="EMBL" id="ANAH02000021">
    <property type="protein sequence ID" value="EPX58840.1"/>
    <property type="molecule type" value="Genomic_DNA"/>
</dbReference>
<dbReference type="OrthoDB" id="246387at2"/>
<dbReference type="InterPro" id="IPR013783">
    <property type="entry name" value="Ig-like_fold"/>
</dbReference>
<name>S9P2Z5_CYSF2</name>
<dbReference type="Gene3D" id="2.60.40.10">
    <property type="entry name" value="Immunoglobulins"/>
    <property type="match status" value="1"/>
</dbReference>
<evidence type="ECO:0000256" key="1">
    <source>
        <dbReference type="ARBA" id="ARBA00022441"/>
    </source>
</evidence>
<dbReference type="InterPro" id="IPR006652">
    <property type="entry name" value="Kelch_1"/>
</dbReference>
<dbReference type="RefSeq" id="WP_020918391.1">
    <property type="nucleotide sequence ID" value="NZ_ANAH02000021.1"/>
</dbReference>
<dbReference type="PANTHER" id="PTHR46344:SF27">
    <property type="entry name" value="KELCH REPEAT SUPERFAMILY PROTEIN"/>
    <property type="match status" value="1"/>
</dbReference>
<evidence type="ECO:0000259" key="4">
    <source>
        <dbReference type="PROSITE" id="PS50825"/>
    </source>
</evidence>
<sequence>MQSELHLERCRGIPMRAWMAACVLVFAACGGESLSELDGEPPASEPGAVSPRASTRPQGLVSGDKVLILRDTVEILRAGDSIEERKARALGYQVDVFDRARWMSLGSADFASYRAIILGDPSCKTDVGRMAAAESTKHLWGPVVDGNVIIVGTDPVYHGKADDQVTLNAVKFAAAQPGKTGMYISLSCYYHVEPPKTPDPLPIVPVPVPVLDPFGSFVVTGVGCYNDAHIVASHEALNGLTDGVLSNWGCSVHEAFVSYPEANFTPLVIARDEPFRARWPGSRDFADGSRGVPYVLVRGAAPVRCGDGVVQYPEQCDTGERNGMPGTPCSSVCRTHWCGDGVVDPGEQCDTGAANGSGTCSASCRSVTPANRAPVAQCRDLTLAVGPTCGASGSVDSGSYDPDGNLKECTQSLVSFGPGTTHVSLTCTDTAGLSSSCTATVSAVDTTPPTMECPGDFTAECYSGGLFGVYPPQSTQDNCGIADVIGPSNNFYPLGTTRRTYTARDPSRNEFSCSYTATVVDTRRPMLSLFGSTSVTLPCGENFVEQGYMAYDECSGGRQVTRSGTVNTRVPGTYPLTYTATDSVGLTSTVTRTITVVPSPACEEVPQGGWIPTGSMALPRLSHTATLLEDGRVLAAGGFNSTAELYDPFTKTWSPTGSTQSAHRGHTATRLRDGRVLIAGGSGSTNKPSAELYAPASGGWLATGSLTARRFYHAAVLLNDGRVLVAGGFGTESRGPALSSAELYDPATGVWSATGGLAQARGFHTMTVLPDGKVLVTGGSEQPDDNVEDDALLSSAELYDPATGTWTSAGSLSTGRAWHSATLLPNGRVLVVGGAGIDIALSASAELYDPATRAWLPTGGMKSPRRWHTATLLDNGEVLVAGGYHQFLGIQYASERYDPATGTWSVTSRMNVDRYRHTATLLRDGTVLAVGGASNHDQASSEYYDPRGL</sequence>
<dbReference type="Proteomes" id="UP000011682">
    <property type="component" value="Unassembled WGS sequence"/>
</dbReference>
<evidence type="ECO:0000313" key="5">
    <source>
        <dbReference type="EMBL" id="EPX58840.1"/>
    </source>
</evidence>
<dbReference type="PROSITE" id="PS50825">
    <property type="entry name" value="HYR"/>
    <property type="match status" value="1"/>
</dbReference>
<accession>S9P2Z5</accession>
<keyword evidence="2" id="KW-0677">Repeat</keyword>
<organism evidence="5 6">
    <name type="scientific">Cystobacter fuscus (strain ATCC 25194 / DSM 2262 / NBRC 100088 / M29)</name>
    <dbReference type="NCBI Taxonomy" id="1242864"/>
    <lineage>
        <taxon>Bacteria</taxon>
        <taxon>Pseudomonadati</taxon>
        <taxon>Myxococcota</taxon>
        <taxon>Myxococcia</taxon>
        <taxon>Myxococcales</taxon>
        <taxon>Cystobacterineae</taxon>
        <taxon>Archangiaceae</taxon>
        <taxon>Cystobacter</taxon>
    </lineage>
</organism>
<dbReference type="eggNOG" id="COG1572">
    <property type="taxonomic scope" value="Bacteria"/>
</dbReference>
<dbReference type="eggNOG" id="COG3055">
    <property type="taxonomic scope" value="Bacteria"/>
</dbReference>